<reference evidence="1" key="1">
    <citation type="submission" date="2014-09" db="EMBL/GenBank/DDBJ databases">
        <authorList>
            <person name="Magalhaes I.L.F."/>
            <person name="Oliveira U."/>
            <person name="Santos F.R."/>
            <person name="Vidigal T.H.D.A."/>
            <person name="Brescovit A.D."/>
            <person name="Santos A.J."/>
        </authorList>
    </citation>
    <scope>NUCLEOTIDE SEQUENCE</scope>
    <source>
        <tissue evidence="1">Shoot tissue taken approximately 20 cm above the soil surface</tissue>
    </source>
</reference>
<reference evidence="1" key="2">
    <citation type="journal article" date="2015" name="Data Brief">
        <title>Shoot transcriptome of the giant reed, Arundo donax.</title>
        <authorList>
            <person name="Barrero R.A."/>
            <person name="Guerrero F.D."/>
            <person name="Moolhuijzen P."/>
            <person name="Goolsby J.A."/>
            <person name="Tidwell J."/>
            <person name="Bellgard S.E."/>
            <person name="Bellgard M.I."/>
        </authorList>
    </citation>
    <scope>NUCLEOTIDE SEQUENCE</scope>
    <source>
        <tissue evidence="1">Shoot tissue taken approximately 20 cm above the soil surface</tissue>
    </source>
</reference>
<accession>A0A0A9BUK3</accession>
<protein>
    <submittedName>
        <fullName evidence="1">Uncharacterized protein</fullName>
    </submittedName>
</protein>
<evidence type="ECO:0000313" key="1">
    <source>
        <dbReference type="EMBL" id="JAD64850.1"/>
    </source>
</evidence>
<name>A0A0A9BUK3_ARUDO</name>
<dbReference type="EMBL" id="GBRH01233045">
    <property type="protein sequence ID" value="JAD64850.1"/>
    <property type="molecule type" value="Transcribed_RNA"/>
</dbReference>
<sequence length="19" mass="2161">MNQAVFGLGVCIPERNIWI</sequence>
<dbReference type="AlphaFoldDB" id="A0A0A9BUK3"/>
<organism evidence="1">
    <name type="scientific">Arundo donax</name>
    <name type="common">Giant reed</name>
    <name type="synonym">Donax arundinaceus</name>
    <dbReference type="NCBI Taxonomy" id="35708"/>
    <lineage>
        <taxon>Eukaryota</taxon>
        <taxon>Viridiplantae</taxon>
        <taxon>Streptophyta</taxon>
        <taxon>Embryophyta</taxon>
        <taxon>Tracheophyta</taxon>
        <taxon>Spermatophyta</taxon>
        <taxon>Magnoliopsida</taxon>
        <taxon>Liliopsida</taxon>
        <taxon>Poales</taxon>
        <taxon>Poaceae</taxon>
        <taxon>PACMAD clade</taxon>
        <taxon>Arundinoideae</taxon>
        <taxon>Arundineae</taxon>
        <taxon>Arundo</taxon>
    </lineage>
</organism>
<proteinExistence type="predicted"/>